<dbReference type="PANTHER" id="PTHR35332:SF2">
    <property type="entry name" value="REGULATION OF ENOLASE PROTEIN 1"/>
    <property type="match status" value="1"/>
</dbReference>
<sequence length="186" mass="20007">MDTFTIRAAPGTDIWRKPPQIDDFNEKYDQGGILLSLTKPKAGSGTGDADGGSPPKWIKAGVEFYENKEMLSTVACDRWADWSIAALPASAGTGAGAGGSEKTWTTLLVERGGPGEEGTGLSLWVYHVLENGTKTPMREIAWVFGEDGGAGWEVEVTAMAARPDPEKTATTELEVEVRGFDVKWKE</sequence>
<gene>
    <name evidence="1" type="ORF">SPI_08989</name>
</gene>
<dbReference type="EMBL" id="AZHD01000024">
    <property type="protein sequence ID" value="OAA54370.1"/>
    <property type="molecule type" value="Genomic_DNA"/>
</dbReference>
<organism evidence="1 2">
    <name type="scientific">Niveomyces insectorum RCEF 264</name>
    <dbReference type="NCBI Taxonomy" id="1081102"/>
    <lineage>
        <taxon>Eukaryota</taxon>
        <taxon>Fungi</taxon>
        <taxon>Dikarya</taxon>
        <taxon>Ascomycota</taxon>
        <taxon>Pezizomycotina</taxon>
        <taxon>Sordariomycetes</taxon>
        <taxon>Hypocreomycetidae</taxon>
        <taxon>Hypocreales</taxon>
        <taxon>Cordycipitaceae</taxon>
        <taxon>Niveomyces</taxon>
    </lineage>
</organism>
<dbReference type="PANTHER" id="PTHR35332">
    <property type="entry name" value="REGULATION OF ENOLASE PROTEIN 1"/>
    <property type="match status" value="1"/>
</dbReference>
<accession>A0A162MD07</accession>
<dbReference type="InterPro" id="IPR009784">
    <property type="entry name" value="DUF1349"/>
</dbReference>
<dbReference type="Pfam" id="PF07081">
    <property type="entry name" value="DUF1349"/>
    <property type="match status" value="1"/>
</dbReference>
<dbReference type="Gene3D" id="2.60.120.200">
    <property type="match status" value="1"/>
</dbReference>
<reference evidence="1 2" key="1">
    <citation type="journal article" date="2016" name="Genome Biol. Evol.">
        <title>Divergent and convergent evolution of fungal pathogenicity.</title>
        <authorList>
            <person name="Shang Y."/>
            <person name="Xiao G."/>
            <person name="Zheng P."/>
            <person name="Cen K."/>
            <person name="Zhan S."/>
            <person name="Wang C."/>
        </authorList>
    </citation>
    <scope>NUCLEOTIDE SEQUENCE [LARGE SCALE GENOMIC DNA]</scope>
    <source>
        <strain evidence="1 2">RCEF 264</strain>
    </source>
</reference>
<proteinExistence type="predicted"/>
<name>A0A162MD07_9HYPO</name>
<dbReference type="STRING" id="1081102.A0A162MD07"/>
<dbReference type="AlphaFoldDB" id="A0A162MD07"/>
<comment type="caution">
    <text evidence="1">The sequence shown here is derived from an EMBL/GenBank/DDBJ whole genome shotgun (WGS) entry which is preliminary data.</text>
</comment>
<dbReference type="Proteomes" id="UP000076874">
    <property type="component" value="Unassembled WGS sequence"/>
</dbReference>
<evidence type="ECO:0000313" key="1">
    <source>
        <dbReference type="EMBL" id="OAA54370.1"/>
    </source>
</evidence>
<dbReference type="OrthoDB" id="42525at2759"/>
<evidence type="ECO:0000313" key="2">
    <source>
        <dbReference type="Proteomes" id="UP000076874"/>
    </source>
</evidence>
<protein>
    <submittedName>
        <fullName evidence="1">Uncharacterized protein</fullName>
    </submittedName>
</protein>
<keyword evidence="2" id="KW-1185">Reference proteome</keyword>